<keyword evidence="1" id="KW-1133">Transmembrane helix</keyword>
<dbReference type="KEGG" id="bbig:BBBOND_0211730"/>
<gene>
    <name evidence="2" type="ORF">BBBOND_0211730</name>
</gene>
<dbReference type="RefSeq" id="XP_012768217.1">
    <property type="nucleotide sequence ID" value="XM_012912763.1"/>
</dbReference>
<dbReference type="Proteomes" id="UP000033188">
    <property type="component" value="Chromosome 2"/>
</dbReference>
<evidence type="ECO:0000313" key="3">
    <source>
        <dbReference type="Proteomes" id="UP000033188"/>
    </source>
</evidence>
<dbReference type="GeneID" id="24564572"/>
<keyword evidence="3" id="KW-1185">Reference proteome</keyword>
<evidence type="ECO:0000313" key="2">
    <source>
        <dbReference type="EMBL" id="CDR96031.1"/>
    </source>
</evidence>
<keyword evidence="1" id="KW-0472">Membrane</keyword>
<dbReference type="VEuPathDB" id="PiroplasmaDB:BBBOND_0211730"/>
<protein>
    <submittedName>
        <fullName evidence="2">Uncharacterized protein</fullName>
    </submittedName>
</protein>
<dbReference type="EMBL" id="LK391708">
    <property type="protein sequence ID" value="CDR96031.1"/>
    <property type="molecule type" value="Genomic_DNA"/>
</dbReference>
<sequence length="67" mass="7760">MSSQAKKDTYGPTLAGIFGGIFALIIVGFLIWAMIDARKWPFEDLHDRIHNDEDIYELYKKMPTKNQ</sequence>
<proteinExistence type="predicted"/>
<feature type="transmembrane region" description="Helical" evidence="1">
    <location>
        <begin position="12"/>
        <end position="35"/>
    </location>
</feature>
<accession>A0A061D5M7</accession>
<organism evidence="2 3">
    <name type="scientific">Babesia bigemina</name>
    <dbReference type="NCBI Taxonomy" id="5866"/>
    <lineage>
        <taxon>Eukaryota</taxon>
        <taxon>Sar</taxon>
        <taxon>Alveolata</taxon>
        <taxon>Apicomplexa</taxon>
        <taxon>Aconoidasida</taxon>
        <taxon>Piroplasmida</taxon>
        <taxon>Babesiidae</taxon>
        <taxon>Babesia</taxon>
    </lineage>
</organism>
<reference evidence="3" key="1">
    <citation type="submission" date="2014-06" db="EMBL/GenBank/DDBJ databases">
        <authorList>
            <person name="Aslett M."/>
            <person name="De Silva N."/>
        </authorList>
    </citation>
    <scope>NUCLEOTIDE SEQUENCE [LARGE SCALE GENOMIC DNA]</scope>
    <source>
        <strain evidence="3">Bond</strain>
    </source>
</reference>
<name>A0A061D5M7_BABBI</name>
<dbReference type="AlphaFoldDB" id="A0A061D5M7"/>
<keyword evidence="1" id="KW-0812">Transmembrane</keyword>
<evidence type="ECO:0000256" key="1">
    <source>
        <dbReference type="SAM" id="Phobius"/>
    </source>
</evidence>